<evidence type="ECO:0000256" key="11">
    <source>
        <dbReference type="ARBA" id="ARBA00023251"/>
    </source>
</evidence>
<keyword evidence="10 15" id="KW-0472">Membrane</keyword>
<dbReference type="InterPro" id="IPR017911">
    <property type="entry name" value="MacB-like_ATP-bd"/>
</dbReference>
<dbReference type="GO" id="GO:0016887">
    <property type="term" value="F:ATP hydrolysis activity"/>
    <property type="evidence" value="ECO:0007669"/>
    <property type="project" value="InterPro"/>
</dbReference>
<evidence type="ECO:0000313" key="18">
    <source>
        <dbReference type="Proteomes" id="UP000247727"/>
    </source>
</evidence>
<keyword evidence="18" id="KW-1185">Reference proteome</keyword>
<gene>
    <name evidence="17" type="ORF">C8J30_103127</name>
</gene>
<dbReference type="GO" id="GO:0005886">
    <property type="term" value="C:plasma membrane"/>
    <property type="evidence" value="ECO:0007669"/>
    <property type="project" value="UniProtKB-SubCell"/>
</dbReference>
<keyword evidence="6" id="KW-0547">Nucleotide-binding</keyword>
<evidence type="ECO:0000256" key="7">
    <source>
        <dbReference type="ARBA" id="ARBA00022840"/>
    </source>
</evidence>
<dbReference type="InterPro" id="IPR050250">
    <property type="entry name" value="Macrolide_Exporter_MacB"/>
</dbReference>
<feature type="region of interest" description="Disordered" evidence="14">
    <location>
        <begin position="225"/>
        <end position="246"/>
    </location>
</feature>
<evidence type="ECO:0000256" key="8">
    <source>
        <dbReference type="ARBA" id="ARBA00022967"/>
    </source>
</evidence>
<sequence>MGARGEPIIRLRGIGKDYVIGDEAVSVLKGIDLDIWRGDYVAIVGASGSGKSTLMNLIGCLDHPTRGTYAYDGQDVSGLDGDALAKLRREHFGFIFQRYQLLGSLSALGNVEIPAIYAGTEGERRATRAEALLTRLGLGNRLHNRPSQLSGGQQQRVSVARALMNGGEVILADEPTGALDSVSGTELLHLFDDLHARGHTIVVITHDPDVAARASRIIQIRDGAILSDSRPGPPETPTAALERPETARGGSAAFAGRIVEAARMAVRALAAHRLRSFLTMLGIIIGIASVVSVVALGKGSQEKVLSGISALGTNTITIRPGTGFGDRMASRIRTLVVADAVALAAQPFAASVSPEISTQKSATLGATTTSVSLRGVSAGYFDVGGLTLREGMLIDQAMIDARAQVAVLDAEAYKAFFPQGGPVLGKTILIGKVPLRIIGRVEATSSGFGPTQVRVFTPFSTAAVRITGSNTINSIAVKVADTATMADAEGQISALIQQRHGKKDFFLQNADTIRNTITQTTQTMTILVAAIALISLVVGGIGVMNIMLVSVTERTAEIGVRVAVGARRSDIVAQFLIEAVLICLLGGLLGVALALVAGSTFNAFQTAMKLSFSAPVAALAFLCSSLIGVSFGFLPARAAARLDPVEALARD</sequence>
<evidence type="ECO:0000256" key="5">
    <source>
        <dbReference type="ARBA" id="ARBA00022692"/>
    </source>
</evidence>
<dbReference type="SMART" id="SM00382">
    <property type="entry name" value="AAA"/>
    <property type="match status" value="1"/>
</dbReference>
<comment type="subcellular location">
    <subcellularLocation>
        <location evidence="1">Cell inner membrane</location>
        <topology evidence="1">Multi-pass membrane protein</topology>
    </subcellularLocation>
</comment>
<feature type="domain" description="ABC transporter" evidence="16">
    <location>
        <begin position="9"/>
        <end position="247"/>
    </location>
</feature>
<evidence type="ECO:0000256" key="13">
    <source>
        <dbReference type="ARBA" id="ARBA00041199"/>
    </source>
</evidence>
<dbReference type="SUPFAM" id="SSF52540">
    <property type="entry name" value="P-loop containing nucleoside triphosphate hydrolases"/>
    <property type="match status" value="2"/>
</dbReference>
<comment type="similarity">
    <text evidence="12">Belongs to the ABC transporter superfamily. Macrolide exporter (TC 3.A.1.122) family.</text>
</comment>
<keyword evidence="2" id="KW-0813">Transport</keyword>
<dbReference type="InterPro" id="IPR017871">
    <property type="entry name" value="ABC_transporter-like_CS"/>
</dbReference>
<evidence type="ECO:0000256" key="9">
    <source>
        <dbReference type="ARBA" id="ARBA00022989"/>
    </source>
</evidence>
<dbReference type="EMBL" id="QJTK01000003">
    <property type="protein sequence ID" value="PYF11032.1"/>
    <property type="molecule type" value="Genomic_DNA"/>
</dbReference>
<dbReference type="InterPro" id="IPR027417">
    <property type="entry name" value="P-loop_NTPase"/>
</dbReference>
<dbReference type="InterPro" id="IPR003593">
    <property type="entry name" value="AAA+_ATPase"/>
</dbReference>
<dbReference type="GO" id="GO:0098796">
    <property type="term" value="C:membrane protein complex"/>
    <property type="evidence" value="ECO:0007669"/>
    <property type="project" value="UniProtKB-ARBA"/>
</dbReference>
<dbReference type="PROSITE" id="PS00211">
    <property type="entry name" value="ABC_TRANSPORTER_1"/>
    <property type="match status" value="1"/>
</dbReference>
<keyword evidence="5 15" id="KW-0812">Transmembrane</keyword>
<dbReference type="Proteomes" id="UP000247727">
    <property type="component" value="Unassembled WGS sequence"/>
</dbReference>
<evidence type="ECO:0000313" key="17">
    <source>
        <dbReference type="EMBL" id="PYF11032.1"/>
    </source>
</evidence>
<organism evidence="17 18">
    <name type="scientific">Rhodobacter viridis</name>
    <dbReference type="NCBI Taxonomy" id="1054202"/>
    <lineage>
        <taxon>Bacteria</taxon>
        <taxon>Pseudomonadati</taxon>
        <taxon>Pseudomonadota</taxon>
        <taxon>Alphaproteobacteria</taxon>
        <taxon>Rhodobacterales</taxon>
        <taxon>Rhodobacter group</taxon>
        <taxon>Rhodobacter</taxon>
    </lineage>
</organism>
<evidence type="ECO:0000259" key="16">
    <source>
        <dbReference type="PROSITE" id="PS50893"/>
    </source>
</evidence>
<dbReference type="PANTHER" id="PTHR30572">
    <property type="entry name" value="MEMBRANE COMPONENT OF TRANSPORTER-RELATED"/>
    <property type="match status" value="1"/>
</dbReference>
<evidence type="ECO:0000256" key="4">
    <source>
        <dbReference type="ARBA" id="ARBA00022519"/>
    </source>
</evidence>
<evidence type="ECO:0000256" key="15">
    <source>
        <dbReference type="SAM" id="Phobius"/>
    </source>
</evidence>
<dbReference type="AlphaFoldDB" id="A0A318U0J0"/>
<dbReference type="CDD" id="cd03255">
    <property type="entry name" value="ABC_MJ0796_LolCDE_FtsE"/>
    <property type="match status" value="1"/>
</dbReference>
<dbReference type="Pfam" id="PF02687">
    <property type="entry name" value="FtsX"/>
    <property type="match status" value="1"/>
</dbReference>
<feature type="transmembrane region" description="Helical" evidence="15">
    <location>
        <begin position="571"/>
        <end position="596"/>
    </location>
</feature>
<dbReference type="Pfam" id="PF00005">
    <property type="entry name" value="ABC_tran"/>
    <property type="match status" value="1"/>
</dbReference>
<evidence type="ECO:0000256" key="12">
    <source>
        <dbReference type="ARBA" id="ARBA00038388"/>
    </source>
</evidence>
<evidence type="ECO:0000256" key="14">
    <source>
        <dbReference type="SAM" id="MobiDB-lite"/>
    </source>
</evidence>
<feature type="transmembrane region" description="Helical" evidence="15">
    <location>
        <begin position="277"/>
        <end position="297"/>
    </location>
</feature>
<keyword evidence="7 17" id="KW-0067">ATP-binding</keyword>
<dbReference type="InterPro" id="IPR003439">
    <property type="entry name" value="ABC_transporter-like_ATP-bd"/>
</dbReference>
<dbReference type="Gene3D" id="3.40.50.300">
    <property type="entry name" value="P-loop containing nucleotide triphosphate hydrolases"/>
    <property type="match status" value="1"/>
</dbReference>
<evidence type="ECO:0000256" key="2">
    <source>
        <dbReference type="ARBA" id="ARBA00022448"/>
    </source>
</evidence>
<proteinExistence type="inferred from homology"/>
<dbReference type="InterPro" id="IPR003838">
    <property type="entry name" value="ABC3_permease_C"/>
</dbReference>
<evidence type="ECO:0000256" key="1">
    <source>
        <dbReference type="ARBA" id="ARBA00004429"/>
    </source>
</evidence>
<keyword evidence="8" id="KW-1278">Translocase</keyword>
<dbReference type="InterPro" id="IPR025857">
    <property type="entry name" value="MacB_PCD"/>
</dbReference>
<dbReference type="PROSITE" id="PS50893">
    <property type="entry name" value="ABC_TRANSPORTER_2"/>
    <property type="match status" value="1"/>
</dbReference>
<dbReference type="PANTHER" id="PTHR30572:SF14">
    <property type="entry name" value="MACROLIDE EXPORT ATP-BINDING_PERMEASE PROTEIN MACB"/>
    <property type="match status" value="1"/>
</dbReference>
<dbReference type="FunFam" id="3.40.50.300:FF:000032">
    <property type="entry name" value="Export ABC transporter ATP-binding protein"/>
    <property type="match status" value="1"/>
</dbReference>
<dbReference type="GO" id="GO:0005524">
    <property type="term" value="F:ATP binding"/>
    <property type="evidence" value="ECO:0007669"/>
    <property type="project" value="UniProtKB-KW"/>
</dbReference>
<protein>
    <recommendedName>
        <fullName evidence="13">Pyoverdine export ATP-binding/permease protein PvdT</fullName>
    </recommendedName>
</protein>
<keyword evidence="9 15" id="KW-1133">Transmembrane helix</keyword>
<evidence type="ECO:0000256" key="6">
    <source>
        <dbReference type="ARBA" id="ARBA00022741"/>
    </source>
</evidence>
<reference evidence="17 18" key="1">
    <citation type="submission" date="2018-06" db="EMBL/GenBank/DDBJ databases">
        <title>Genomic Encyclopedia of Type Strains, Phase III (KMG-III): the genomes of soil and plant-associated and newly described type strains.</title>
        <authorList>
            <person name="Whitman W."/>
        </authorList>
    </citation>
    <scope>NUCLEOTIDE SEQUENCE [LARGE SCALE GENOMIC DNA]</scope>
    <source>
        <strain evidence="17 18">JA737</strain>
    </source>
</reference>
<keyword evidence="11" id="KW-0046">Antibiotic resistance</keyword>
<comment type="caution">
    <text evidence="17">The sequence shown here is derived from an EMBL/GenBank/DDBJ whole genome shotgun (WGS) entry which is preliminary data.</text>
</comment>
<evidence type="ECO:0000256" key="3">
    <source>
        <dbReference type="ARBA" id="ARBA00022475"/>
    </source>
</evidence>
<dbReference type="RefSeq" id="WP_110804822.1">
    <property type="nucleotide sequence ID" value="NZ_QJTK01000003.1"/>
</dbReference>
<dbReference type="GO" id="GO:0022857">
    <property type="term" value="F:transmembrane transporter activity"/>
    <property type="evidence" value="ECO:0007669"/>
    <property type="project" value="UniProtKB-ARBA"/>
</dbReference>
<accession>A0A318U0J0</accession>
<dbReference type="OrthoDB" id="9802264at2"/>
<dbReference type="GO" id="GO:0046677">
    <property type="term" value="P:response to antibiotic"/>
    <property type="evidence" value="ECO:0007669"/>
    <property type="project" value="UniProtKB-KW"/>
</dbReference>
<name>A0A318U0J0_9RHOB</name>
<dbReference type="Pfam" id="PF12704">
    <property type="entry name" value="MacB_PCD"/>
    <property type="match status" value="1"/>
</dbReference>
<feature type="transmembrane region" description="Helical" evidence="15">
    <location>
        <begin position="524"/>
        <end position="551"/>
    </location>
</feature>
<feature type="transmembrane region" description="Helical" evidence="15">
    <location>
        <begin position="616"/>
        <end position="634"/>
    </location>
</feature>
<evidence type="ECO:0000256" key="10">
    <source>
        <dbReference type="ARBA" id="ARBA00023136"/>
    </source>
</evidence>
<keyword evidence="3" id="KW-1003">Cell membrane</keyword>
<keyword evidence="4" id="KW-0997">Cell inner membrane</keyword>